<keyword evidence="4" id="KW-1185">Reference proteome</keyword>
<evidence type="ECO:0000313" key="3">
    <source>
        <dbReference type="EMBL" id="MFC7096081.1"/>
    </source>
</evidence>
<feature type="compositionally biased region" description="Acidic residues" evidence="1">
    <location>
        <begin position="759"/>
        <end position="779"/>
    </location>
</feature>
<gene>
    <name evidence="3" type="ORF">ACFQKD_02090</name>
</gene>
<dbReference type="AlphaFoldDB" id="A0ABD5WUW0"/>
<reference evidence="3 4" key="1">
    <citation type="journal article" date="2019" name="Int. J. Syst. Evol. Microbiol.">
        <title>The Global Catalogue of Microorganisms (GCM) 10K type strain sequencing project: providing services to taxonomists for standard genome sequencing and annotation.</title>
        <authorList>
            <consortium name="The Broad Institute Genomics Platform"/>
            <consortium name="The Broad Institute Genome Sequencing Center for Infectious Disease"/>
            <person name="Wu L."/>
            <person name="Ma J."/>
        </authorList>
    </citation>
    <scope>NUCLEOTIDE SEQUENCE [LARGE SCALE GENOMIC DNA]</scope>
    <source>
        <strain evidence="3 4">DT55</strain>
    </source>
</reference>
<dbReference type="InterPro" id="IPR006626">
    <property type="entry name" value="PbH1"/>
</dbReference>
<evidence type="ECO:0000256" key="1">
    <source>
        <dbReference type="SAM" id="MobiDB-lite"/>
    </source>
</evidence>
<comment type="caution">
    <text evidence="3">The sequence shown here is derived from an EMBL/GenBank/DDBJ whole genome shotgun (WGS) entry which is preliminary data.</text>
</comment>
<dbReference type="RefSeq" id="WP_276236433.1">
    <property type="nucleotide sequence ID" value="NZ_CP119989.1"/>
</dbReference>
<dbReference type="EMBL" id="JBHTAG010000002">
    <property type="protein sequence ID" value="MFC7096081.1"/>
    <property type="molecule type" value="Genomic_DNA"/>
</dbReference>
<dbReference type="InterPro" id="IPR007742">
    <property type="entry name" value="NosD_dom"/>
</dbReference>
<sequence length="876" mass="90505">MSQSSRLRRTAAVALVVAVTVVVGVAPVAVGTTPTVSIGTDGGQLQTATTIDSCTTITQPGVYRLADDITADISGACLHVRSSDVVLDGNGHTVTGDGVGTAVLAYEGTPDGVADGPLSNVTVRNISVTDWQDGVEIGTNIDEGVEGVRVLGVTASDNRFGISFTESRDIEVRAVTATGNRVGFYFWETYDGSVDGLTATDNDEVGLYLAQNVGRITFTDAELTGNGADRSDRGALRMSDDVGENVIRDSYIADNAGHGITLSDTYNGNTIRDTIIENNGGSGIYGDYASGERLIDVTIRDNGGHAIDVEDGSIELTRVSVDDVRVTMQGGAAEVDADEDDPFWLDTVQSDTLPTATAGAPVADEALVANRLPASLRVVYDLDSAGYTDSEVDLWRYNGAGWAFEADGSVTGDRFVATVDRDGTFVPLGPTDGGDGGDAGDLEDATLEVLSTEENQFEYEIVVEGTAEKSMTEDVAADSGDRVVDNGDGTVTISGSTGSNSGDAFTVSGRIVSVEISGVDDGYQLVLDGEDVTDEYAPVNGDDDSDDGESEAILEVLSTEENQFEYEIVVEGTAEKTMTEDVAADSSDRVVDNGDGTVTITGSTGSNSGDAFAITGTVVSVEIDGVDDGYEVLVDGDSVSSGIVTDDGADADDDDGGDDTAGAEVVLEVLSTEENQFEYEIVVDGTAEKTMTEDVAADSGDRVVDNGDGTVTISGSTGSNSGDAFTITGTVVSVEISGTDDGYEVLVDGDSVSSGIVTDDGDDADDGDDGDADDSDDDTADSEVILEVLSTEENQFEYEIVVEGTAEKTMTDDVAADSGDQVVDNGDGTVTISGSTGSNSGDAFVITGTVVSVEIDGADDGYRIVVDGDDVTDEYD</sequence>
<accession>A0ABD5WUW0</accession>
<feature type="region of interest" description="Disordered" evidence="1">
    <location>
        <begin position="750"/>
        <end position="779"/>
    </location>
</feature>
<dbReference type="Proteomes" id="UP001596388">
    <property type="component" value="Unassembled WGS sequence"/>
</dbReference>
<dbReference type="Gene3D" id="2.160.20.10">
    <property type="entry name" value="Single-stranded right-handed beta-helix, Pectin lyase-like"/>
    <property type="match status" value="1"/>
</dbReference>
<protein>
    <submittedName>
        <fullName evidence="3">Right-handed parallel beta-helix repeat-containing protein</fullName>
    </submittedName>
</protein>
<organism evidence="3 4">
    <name type="scientific">Halobaculum marinum</name>
    <dbReference type="NCBI Taxonomy" id="3031996"/>
    <lineage>
        <taxon>Archaea</taxon>
        <taxon>Methanobacteriati</taxon>
        <taxon>Methanobacteriota</taxon>
        <taxon>Stenosarchaea group</taxon>
        <taxon>Halobacteria</taxon>
        <taxon>Halobacteriales</taxon>
        <taxon>Haloferacaceae</taxon>
        <taxon>Halobaculum</taxon>
    </lineage>
</organism>
<dbReference type="InterPro" id="IPR011050">
    <property type="entry name" value="Pectin_lyase_fold/virulence"/>
</dbReference>
<dbReference type="SUPFAM" id="SSF51126">
    <property type="entry name" value="Pectin lyase-like"/>
    <property type="match status" value="1"/>
</dbReference>
<evidence type="ECO:0000313" key="4">
    <source>
        <dbReference type="Proteomes" id="UP001596388"/>
    </source>
</evidence>
<feature type="domain" description="Periplasmic copper-binding protein NosD beta helix" evidence="2">
    <location>
        <begin position="119"/>
        <end position="262"/>
    </location>
</feature>
<dbReference type="InterPro" id="IPR012334">
    <property type="entry name" value="Pectin_lyas_fold"/>
</dbReference>
<dbReference type="GeneID" id="79270035"/>
<dbReference type="SMART" id="SM00710">
    <property type="entry name" value="PbH1"/>
    <property type="match status" value="12"/>
</dbReference>
<name>A0ABD5WUW0_9EURY</name>
<proteinExistence type="predicted"/>
<evidence type="ECO:0000259" key="2">
    <source>
        <dbReference type="Pfam" id="PF05048"/>
    </source>
</evidence>
<dbReference type="Pfam" id="PF05048">
    <property type="entry name" value="NosD"/>
    <property type="match status" value="1"/>
</dbReference>